<gene>
    <name evidence="1" type="ORF">C451_01753</name>
</gene>
<evidence type="ECO:0000313" key="1">
    <source>
        <dbReference type="EMBL" id="EMA56563.1"/>
    </source>
</evidence>
<dbReference type="AlphaFoldDB" id="M0NGA0"/>
<comment type="caution">
    <text evidence="1">The sequence shown here is derived from an EMBL/GenBank/DDBJ whole genome shotgun (WGS) entry which is preliminary data.</text>
</comment>
<sequence>MMKIVYIGQAIRILFEIKIVELSSSETYVIKWIGPRLTYSDITYCSLANIIKDMTDFWLSQMATLNCCS</sequence>
<name>M0NGA0_9EURY</name>
<organism evidence="1 2">
    <name type="scientific">Halococcus thailandensis JCM 13552</name>
    <dbReference type="NCBI Taxonomy" id="1227457"/>
    <lineage>
        <taxon>Archaea</taxon>
        <taxon>Methanobacteriati</taxon>
        <taxon>Methanobacteriota</taxon>
        <taxon>Stenosarchaea group</taxon>
        <taxon>Halobacteria</taxon>
        <taxon>Halobacteriales</taxon>
        <taxon>Halococcaceae</taxon>
        <taxon>Halococcus</taxon>
    </lineage>
</organism>
<accession>M0NGA0</accession>
<keyword evidence="2" id="KW-1185">Reference proteome</keyword>
<reference evidence="1 2" key="1">
    <citation type="journal article" date="2014" name="PLoS Genet.">
        <title>Phylogenetically driven sequencing of extremely halophilic archaea reveals strategies for static and dynamic osmo-response.</title>
        <authorList>
            <person name="Becker E.A."/>
            <person name="Seitzer P.M."/>
            <person name="Tritt A."/>
            <person name="Larsen D."/>
            <person name="Krusor M."/>
            <person name="Yao A.I."/>
            <person name="Wu D."/>
            <person name="Madern D."/>
            <person name="Eisen J.A."/>
            <person name="Darling A.E."/>
            <person name="Facciotti M.T."/>
        </authorList>
    </citation>
    <scope>NUCLEOTIDE SEQUENCE [LARGE SCALE GENOMIC DNA]</scope>
    <source>
        <strain evidence="1 2">JCM 13552</strain>
    </source>
</reference>
<proteinExistence type="predicted"/>
<protein>
    <submittedName>
        <fullName evidence="1">Uncharacterized protein</fullName>
    </submittedName>
</protein>
<dbReference type="Proteomes" id="UP000011680">
    <property type="component" value="Unassembled WGS sequence"/>
</dbReference>
<evidence type="ECO:0000313" key="2">
    <source>
        <dbReference type="Proteomes" id="UP000011680"/>
    </source>
</evidence>
<dbReference type="EMBL" id="AOMF01000033">
    <property type="protein sequence ID" value="EMA56563.1"/>
    <property type="molecule type" value="Genomic_DNA"/>
</dbReference>